<accession>A0A8S1DYK3</accession>
<name>A0A8S1DYK3_9INSE</name>
<keyword evidence="3" id="KW-1185">Reference proteome</keyword>
<reference evidence="2 3" key="1">
    <citation type="submission" date="2020-04" db="EMBL/GenBank/DDBJ databases">
        <authorList>
            <person name="Alioto T."/>
            <person name="Alioto T."/>
            <person name="Gomez Garrido J."/>
        </authorList>
    </citation>
    <scope>NUCLEOTIDE SEQUENCE [LARGE SCALE GENOMIC DNA]</scope>
</reference>
<feature type="compositionally biased region" description="Basic and acidic residues" evidence="1">
    <location>
        <begin position="1"/>
        <end position="26"/>
    </location>
</feature>
<dbReference type="Proteomes" id="UP000494165">
    <property type="component" value="Unassembled WGS sequence"/>
</dbReference>
<evidence type="ECO:0000256" key="1">
    <source>
        <dbReference type="SAM" id="MobiDB-lite"/>
    </source>
</evidence>
<proteinExistence type="predicted"/>
<organism evidence="2 3">
    <name type="scientific">Cloeon dipterum</name>
    <dbReference type="NCBI Taxonomy" id="197152"/>
    <lineage>
        <taxon>Eukaryota</taxon>
        <taxon>Metazoa</taxon>
        <taxon>Ecdysozoa</taxon>
        <taxon>Arthropoda</taxon>
        <taxon>Hexapoda</taxon>
        <taxon>Insecta</taxon>
        <taxon>Pterygota</taxon>
        <taxon>Palaeoptera</taxon>
        <taxon>Ephemeroptera</taxon>
        <taxon>Pisciforma</taxon>
        <taxon>Baetidae</taxon>
        <taxon>Cloeon</taxon>
    </lineage>
</organism>
<evidence type="ECO:0000313" key="2">
    <source>
        <dbReference type="EMBL" id="CAB3389173.1"/>
    </source>
</evidence>
<dbReference type="AlphaFoldDB" id="A0A8S1DYK3"/>
<protein>
    <submittedName>
        <fullName evidence="2">Uncharacterized protein</fullName>
    </submittedName>
</protein>
<evidence type="ECO:0000313" key="3">
    <source>
        <dbReference type="Proteomes" id="UP000494165"/>
    </source>
</evidence>
<feature type="non-terminal residue" evidence="2">
    <location>
        <position position="1"/>
    </location>
</feature>
<feature type="compositionally biased region" description="Basic and acidic residues" evidence="1">
    <location>
        <begin position="41"/>
        <end position="50"/>
    </location>
</feature>
<comment type="caution">
    <text evidence="2">The sequence shown here is derived from an EMBL/GenBank/DDBJ whole genome shotgun (WGS) entry which is preliminary data.</text>
</comment>
<gene>
    <name evidence="2" type="ORF">CLODIP_2_CD05937</name>
</gene>
<dbReference type="EMBL" id="CADEPI010001381">
    <property type="protein sequence ID" value="CAB3389173.1"/>
    <property type="molecule type" value="Genomic_DNA"/>
</dbReference>
<feature type="region of interest" description="Disordered" evidence="1">
    <location>
        <begin position="1"/>
        <end position="50"/>
    </location>
</feature>
<sequence>MIKTPEILKRQRDFVTGGEKDDEPKGNHRSRKKESSPQLDIEAKNGKRKK</sequence>